<dbReference type="InterPro" id="IPR041019">
    <property type="entry name" value="TIG1_plexin"/>
</dbReference>
<gene>
    <name evidence="8" type="primary">PLXNB1</name>
    <name evidence="8" type="ORF">AVEN_224917_1</name>
</gene>
<evidence type="ECO:0000256" key="1">
    <source>
        <dbReference type="ARBA" id="ARBA00004370"/>
    </source>
</evidence>
<dbReference type="OrthoDB" id="6154140at2759"/>
<proteinExistence type="predicted"/>
<comment type="caution">
    <text evidence="8">The sequence shown here is derived from an EMBL/GenBank/DDBJ whole genome shotgun (WGS) entry which is preliminary data.</text>
</comment>
<dbReference type="Proteomes" id="UP000499080">
    <property type="component" value="Unassembled WGS sequence"/>
</dbReference>
<keyword evidence="5" id="KW-0325">Glycoprotein</keyword>
<keyword evidence="3" id="KW-0472">Membrane</keyword>
<evidence type="ECO:0000313" key="8">
    <source>
        <dbReference type="EMBL" id="GBO09721.1"/>
    </source>
</evidence>
<evidence type="ECO:0000313" key="9">
    <source>
        <dbReference type="Proteomes" id="UP000499080"/>
    </source>
</evidence>
<dbReference type="Pfam" id="PF17960">
    <property type="entry name" value="TIG_plexin"/>
    <property type="match status" value="1"/>
</dbReference>
<dbReference type="GO" id="GO:0030334">
    <property type="term" value="P:regulation of cell migration"/>
    <property type="evidence" value="ECO:0007669"/>
    <property type="project" value="TreeGrafter"/>
</dbReference>
<dbReference type="InterPro" id="IPR002165">
    <property type="entry name" value="Plexin_repeat"/>
</dbReference>
<evidence type="ECO:0000256" key="4">
    <source>
        <dbReference type="ARBA" id="ARBA00023157"/>
    </source>
</evidence>
<feature type="non-terminal residue" evidence="8">
    <location>
        <position position="223"/>
    </location>
</feature>
<organism evidence="8 9">
    <name type="scientific">Araneus ventricosus</name>
    <name type="common">Orbweaver spider</name>
    <name type="synonym">Epeira ventricosa</name>
    <dbReference type="NCBI Taxonomy" id="182803"/>
    <lineage>
        <taxon>Eukaryota</taxon>
        <taxon>Metazoa</taxon>
        <taxon>Ecdysozoa</taxon>
        <taxon>Arthropoda</taxon>
        <taxon>Chelicerata</taxon>
        <taxon>Arachnida</taxon>
        <taxon>Araneae</taxon>
        <taxon>Araneomorphae</taxon>
        <taxon>Entelegynae</taxon>
        <taxon>Araneoidea</taxon>
        <taxon>Araneidae</taxon>
        <taxon>Araneus</taxon>
    </lineage>
</organism>
<keyword evidence="9" id="KW-1185">Reference proteome</keyword>
<name>A0A4Y2UCI9_ARAVE</name>
<dbReference type="Pfam" id="PF01403">
    <property type="entry name" value="Sema"/>
    <property type="match status" value="1"/>
</dbReference>
<dbReference type="InterPro" id="IPR013783">
    <property type="entry name" value="Ig-like_fold"/>
</dbReference>
<dbReference type="GO" id="GO:0002116">
    <property type="term" value="C:semaphorin receptor complex"/>
    <property type="evidence" value="ECO:0007669"/>
    <property type="project" value="TreeGrafter"/>
</dbReference>
<evidence type="ECO:0000256" key="2">
    <source>
        <dbReference type="ARBA" id="ARBA00022902"/>
    </source>
</evidence>
<sequence length="223" mass="24035">MDVNTPLAGSMAVEAAPVLRFPGVLLTAVAATSSHDSTVAFLGTSQGHLKKAVVETAVKASEYADLVIDEGSPVNADMVFDKHRNHLYVMTEKRVTMVKVQECHMFKTCMDCLGANDPYCGWCSSENKCSLRGACAEVPLLYWLPYKSGLCATITEVHPPQIQSTTKRILNLAIDNLPPVEEQFFCAFSALGKVLVTKARRSANGVTCATPESDSLPTIPPGE</sequence>
<feature type="domain" description="Sema" evidence="7">
    <location>
        <begin position="1"/>
        <end position="100"/>
    </location>
</feature>
<evidence type="ECO:0000256" key="6">
    <source>
        <dbReference type="PROSITE-ProRule" id="PRU00352"/>
    </source>
</evidence>
<dbReference type="Pfam" id="PF01437">
    <property type="entry name" value="PSI"/>
    <property type="match status" value="1"/>
</dbReference>
<evidence type="ECO:0000256" key="5">
    <source>
        <dbReference type="ARBA" id="ARBA00023180"/>
    </source>
</evidence>
<dbReference type="EMBL" id="BGPR01035063">
    <property type="protein sequence ID" value="GBO09721.1"/>
    <property type="molecule type" value="Genomic_DNA"/>
</dbReference>
<dbReference type="GO" id="GO:0005886">
    <property type="term" value="C:plasma membrane"/>
    <property type="evidence" value="ECO:0007669"/>
    <property type="project" value="TreeGrafter"/>
</dbReference>
<dbReference type="GO" id="GO:0007399">
    <property type="term" value="P:nervous system development"/>
    <property type="evidence" value="ECO:0007669"/>
    <property type="project" value="UniProtKB-KW"/>
</dbReference>
<evidence type="ECO:0000256" key="3">
    <source>
        <dbReference type="ARBA" id="ARBA00023136"/>
    </source>
</evidence>
<protein>
    <submittedName>
        <fullName evidence="8">Plexin-B1</fullName>
    </submittedName>
</protein>
<dbReference type="Gene3D" id="2.60.40.10">
    <property type="entry name" value="Immunoglobulins"/>
    <property type="match status" value="1"/>
</dbReference>
<keyword evidence="4" id="KW-1015">Disulfide bond</keyword>
<dbReference type="InterPro" id="IPR036352">
    <property type="entry name" value="Semap_dom_sf"/>
</dbReference>
<dbReference type="InterPro" id="IPR015943">
    <property type="entry name" value="WD40/YVTN_repeat-like_dom_sf"/>
</dbReference>
<dbReference type="SMART" id="SM00423">
    <property type="entry name" value="PSI"/>
    <property type="match status" value="1"/>
</dbReference>
<dbReference type="InterPro" id="IPR016201">
    <property type="entry name" value="PSI"/>
</dbReference>
<dbReference type="GO" id="GO:0017154">
    <property type="term" value="F:semaphorin receptor activity"/>
    <property type="evidence" value="ECO:0007669"/>
    <property type="project" value="InterPro"/>
</dbReference>
<dbReference type="PROSITE" id="PS51004">
    <property type="entry name" value="SEMA"/>
    <property type="match status" value="1"/>
</dbReference>
<dbReference type="InterPro" id="IPR031148">
    <property type="entry name" value="Plexin"/>
</dbReference>
<dbReference type="SUPFAM" id="SSF101912">
    <property type="entry name" value="Sema domain"/>
    <property type="match status" value="1"/>
</dbReference>
<dbReference type="InterPro" id="IPR001627">
    <property type="entry name" value="Semap_dom"/>
</dbReference>
<reference evidence="8 9" key="1">
    <citation type="journal article" date="2019" name="Sci. Rep.">
        <title>Orb-weaving spider Araneus ventricosus genome elucidates the spidroin gene catalogue.</title>
        <authorList>
            <person name="Kono N."/>
            <person name="Nakamura H."/>
            <person name="Ohtoshi R."/>
            <person name="Moran D.A.P."/>
            <person name="Shinohara A."/>
            <person name="Yoshida Y."/>
            <person name="Fujiwara M."/>
            <person name="Mori M."/>
            <person name="Tomita M."/>
            <person name="Arakawa K."/>
        </authorList>
    </citation>
    <scope>NUCLEOTIDE SEQUENCE [LARGE SCALE GENOMIC DNA]</scope>
</reference>
<dbReference type="SUPFAM" id="SSF103575">
    <property type="entry name" value="Plexin repeat"/>
    <property type="match status" value="1"/>
</dbReference>
<dbReference type="PANTHER" id="PTHR22625">
    <property type="entry name" value="PLEXIN"/>
    <property type="match status" value="1"/>
</dbReference>
<accession>A0A4Y2UCI9</accession>
<keyword evidence="2" id="KW-0524">Neurogenesis</keyword>
<comment type="subcellular location">
    <subcellularLocation>
        <location evidence="1">Membrane</location>
    </subcellularLocation>
</comment>
<dbReference type="PANTHER" id="PTHR22625:SF70">
    <property type="entry name" value="PLEXIN A, ISOFORM A"/>
    <property type="match status" value="1"/>
</dbReference>
<comment type="caution">
    <text evidence="6">Lacks conserved residue(s) required for the propagation of feature annotation.</text>
</comment>
<evidence type="ECO:0000259" key="7">
    <source>
        <dbReference type="PROSITE" id="PS51004"/>
    </source>
</evidence>
<dbReference type="Gene3D" id="2.130.10.10">
    <property type="entry name" value="YVTN repeat-like/Quinoprotein amine dehydrogenase"/>
    <property type="match status" value="1"/>
</dbReference>
<dbReference type="AlphaFoldDB" id="A0A4Y2UCI9"/>